<evidence type="ECO:0000256" key="1">
    <source>
        <dbReference type="SAM" id="MobiDB-lite"/>
    </source>
</evidence>
<organism evidence="2 3">
    <name type="scientific">Schistosoma bovis</name>
    <name type="common">Blood fluke</name>
    <dbReference type="NCBI Taxonomy" id="6184"/>
    <lineage>
        <taxon>Eukaryota</taxon>
        <taxon>Metazoa</taxon>
        <taxon>Spiralia</taxon>
        <taxon>Lophotrochozoa</taxon>
        <taxon>Platyhelminthes</taxon>
        <taxon>Trematoda</taxon>
        <taxon>Digenea</taxon>
        <taxon>Strigeidida</taxon>
        <taxon>Schistosomatoidea</taxon>
        <taxon>Schistosomatidae</taxon>
        <taxon>Schistosoma</taxon>
    </lineage>
</organism>
<dbReference type="InterPro" id="IPR036047">
    <property type="entry name" value="F-box-like_dom_sf"/>
</dbReference>
<dbReference type="PANTHER" id="PTHR46857">
    <property type="entry name" value="EPITHELIAL CELL-TRANSFORMING SEQUENCE 2 ONCOGENE-LIKE"/>
    <property type="match status" value="1"/>
</dbReference>
<protein>
    <submittedName>
        <fullName evidence="2">F-box protein 16</fullName>
    </submittedName>
</protein>
<dbReference type="Proteomes" id="UP000290809">
    <property type="component" value="Unassembled WGS sequence"/>
</dbReference>
<dbReference type="InterPro" id="IPR052805">
    <property type="entry name" value="GEF_Ubiquitin-Prot_Reg"/>
</dbReference>
<dbReference type="EMBL" id="QMKO01001648">
    <property type="protein sequence ID" value="RTG87736.1"/>
    <property type="molecule type" value="Genomic_DNA"/>
</dbReference>
<feature type="non-terminal residue" evidence="2">
    <location>
        <position position="296"/>
    </location>
</feature>
<dbReference type="SUPFAM" id="SSF81383">
    <property type="entry name" value="F-box domain"/>
    <property type="match status" value="1"/>
</dbReference>
<feature type="region of interest" description="Disordered" evidence="1">
    <location>
        <begin position="134"/>
        <end position="154"/>
    </location>
</feature>
<sequence>MIQTKSSWTPLVNKDANKTVLFCLIPPLLVSWYWRYLTESNELWASKCLRYGWDLIASHSQWEPGIWKKHYIQNIRYLQFHISEKSINKENGDTRERCSEELFNKRCHTLNFVNNHHQDHYENNNIDTTINTTATTTTTNSSSTSSNHGDYDKKQDLNRNYKMIQLTDTSKLIPWRAPSRKPSDTHRFNYFDNNETIKLKSSKNEFQYRAGSTRKKYSLSSLSPPPPPQIDDIYSNGMNGNVHNLFKHETIQKSTCPNISMFTSHYNSATLPWKPTSTYPSGAYYLNTEKLQPLQY</sequence>
<keyword evidence="3" id="KW-1185">Reference proteome</keyword>
<gene>
    <name evidence="2" type="ORF">DC041_0009180</name>
</gene>
<dbReference type="PANTHER" id="PTHR46857:SF2">
    <property type="entry name" value="F-BOX ONLY PROTEIN 16"/>
    <property type="match status" value="1"/>
</dbReference>
<name>A0A430QJA5_SCHBO</name>
<comment type="caution">
    <text evidence="2">The sequence shown here is derived from an EMBL/GenBank/DDBJ whole genome shotgun (WGS) entry which is preliminary data.</text>
</comment>
<reference evidence="2 3" key="1">
    <citation type="journal article" date="2019" name="PLoS Pathog.">
        <title>Genome sequence of the bovine parasite Schistosoma bovis Tanzania.</title>
        <authorList>
            <person name="Oey H."/>
            <person name="Zakrzewski M."/>
            <person name="Gobert G."/>
            <person name="Gravermann K."/>
            <person name="Stoye J."/>
            <person name="Jones M."/>
            <person name="Mcmanus D."/>
            <person name="Krause L."/>
        </authorList>
    </citation>
    <scope>NUCLEOTIDE SEQUENCE [LARGE SCALE GENOMIC DNA]</scope>
    <source>
        <strain evidence="2 3">TAN1997</strain>
    </source>
</reference>
<dbReference type="AlphaFoldDB" id="A0A430QJA5"/>
<feature type="compositionally biased region" description="Low complexity" evidence="1">
    <location>
        <begin position="134"/>
        <end position="147"/>
    </location>
</feature>
<evidence type="ECO:0000313" key="3">
    <source>
        <dbReference type="Proteomes" id="UP000290809"/>
    </source>
</evidence>
<dbReference type="STRING" id="6184.A0A430QJA5"/>
<accession>A0A430QJA5</accession>
<evidence type="ECO:0000313" key="2">
    <source>
        <dbReference type="EMBL" id="RTG87736.1"/>
    </source>
</evidence>
<proteinExistence type="predicted"/>